<dbReference type="GO" id="GO:0005737">
    <property type="term" value="C:cytoplasm"/>
    <property type="evidence" value="ECO:0007669"/>
    <property type="project" value="UniProtKB-SubCell"/>
</dbReference>
<dbReference type="GO" id="GO:0004523">
    <property type="term" value="F:RNA-DNA hybrid ribonuclease activity"/>
    <property type="evidence" value="ECO:0007669"/>
    <property type="project" value="UniProtKB-UniRule"/>
</dbReference>
<evidence type="ECO:0000256" key="13">
    <source>
        <dbReference type="ARBA" id="ARBA00022842"/>
    </source>
</evidence>
<dbReference type="InterPro" id="IPR036397">
    <property type="entry name" value="RNaseH_sf"/>
</dbReference>
<proteinExistence type="inferred from homology"/>
<sequence length="324" mass="35756">MYPTGNGEIDLPQVVLKLNNKTIEKMKVFYRDRLKSAPPGSVFAAKTSDCSITAYNSGKVLFQGKGSDKEAGKWGIVNKDNPSKTKQTTRKIHSYSPPQKLFTSSHIGSDEAGTGDFFGPITVAAAYVTADQIPFLKQLGVRDSKNLTDEKIETIAKALLAHSIPYSLVVLRNEKYNHLQKKGWSQGKMKTMLHHHALEKLSNKIAPERPEGILIDQFSDPGVYINHLKSERSVLQENVYFMTKAESYSIAVAAGSILARASFVNEMNKLSKKMGIELPKGASQKVDQTAAGIIQKHGKQALGEIAKLHFANTKKAEAYTQKDY</sequence>
<reference evidence="18" key="1">
    <citation type="submission" date="2016-10" db="EMBL/GenBank/DDBJ databases">
        <authorList>
            <person name="Varghese N."/>
            <person name="Submissions S."/>
        </authorList>
    </citation>
    <scope>NUCLEOTIDE SEQUENCE [LARGE SCALE GENOMIC DNA]</scope>
    <source>
        <strain evidence="18">CGMCC 1.6199</strain>
    </source>
</reference>
<dbReference type="InterPro" id="IPR004641">
    <property type="entry name" value="RNase_HIII"/>
</dbReference>
<dbReference type="CDD" id="cd14796">
    <property type="entry name" value="RNAse_HIII_N"/>
    <property type="match status" value="1"/>
</dbReference>
<organism evidence="17 18">
    <name type="scientific">Sediminibacillus halophilus</name>
    <dbReference type="NCBI Taxonomy" id="482461"/>
    <lineage>
        <taxon>Bacteria</taxon>
        <taxon>Bacillati</taxon>
        <taxon>Bacillota</taxon>
        <taxon>Bacilli</taxon>
        <taxon>Bacillales</taxon>
        <taxon>Bacillaceae</taxon>
        <taxon>Sediminibacillus</taxon>
    </lineage>
</organism>
<keyword evidence="9 14" id="KW-0540">Nuclease</keyword>
<dbReference type="PROSITE" id="PS51975">
    <property type="entry name" value="RNASE_H_2"/>
    <property type="match status" value="1"/>
</dbReference>
<evidence type="ECO:0000256" key="9">
    <source>
        <dbReference type="ARBA" id="ARBA00022722"/>
    </source>
</evidence>
<accession>A0A1G9XIX6</accession>
<evidence type="ECO:0000256" key="12">
    <source>
        <dbReference type="ARBA" id="ARBA00022801"/>
    </source>
</evidence>
<dbReference type="Pfam" id="PF01351">
    <property type="entry name" value="RNase_HII"/>
    <property type="match status" value="1"/>
</dbReference>
<keyword evidence="10 14" id="KW-0479">Metal-binding</keyword>
<feature type="domain" description="RNase H type-2" evidence="16">
    <location>
        <begin position="104"/>
        <end position="322"/>
    </location>
</feature>
<feature type="binding site" evidence="14 15">
    <location>
        <position position="216"/>
    </location>
    <ligand>
        <name>a divalent metal cation</name>
        <dbReference type="ChEBI" id="CHEBI:60240"/>
    </ligand>
</feature>
<dbReference type="PANTHER" id="PTHR10954:SF23">
    <property type="entry name" value="RIBONUCLEASE"/>
    <property type="match status" value="1"/>
</dbReference>
<dbReference type="GO" id="GO:0043137">
    <property type="term" value="P:DNA replication, removal of RNA primer"/>
    <property type="evidence" value="ECO:0007669"/>
    <property type="project" value="TreeGrafter"/>
</dbReference>
<evidence type="ECO:0000313" key="17">
    <source>
        <dbReference type="EMBL" id="SDM96708.1"/>
    </source>
</evidence>
<keyword evidence="11 14" id="KW-0255">Endonuclease</keyword>
<evidence type="ECO:0000256" key="10">
    <source>
        <dbReference type="ARBA" id="ARBA00022723"/>
    </source>
</evidence>
<dbReference type="FunFam" id="3.30.420.10:FF:000047">
    <property type="entry name" value="Ribonuclease HIII"/>
    <property type="match status" value="1"/>
</dbReference>
<dbReference type="GO" id="GO:0000287">
    <property type="term" value="F:magnesium ion binding"/>
    <property type="evidence" value="ECO:0007669"/>
    <property type="project" value="UniProtKB-UniRule"/>
</dbReference>
<dbReference type="InterPro" id="IPR024568">
    <property type="entry name" value="RNase_HIII_N"/>
</dbReference>
<dbReference type="PANTHER" id="PTHR10954">
    <property type="entry name" value="RIBONUCLEASE H2 SUBUNIT A"/>
    <property type="match status" value="1"/>
</dbReference>
<dbReference type="OrthoDB" id="9777935at2"/>
<comment type="cofactor">
    <cofactor evidence="14 15">
        <name>Mn(2+)</name>
        <dbReference type="ChEBI" id="CHEBI:29035"/>
    </cofactor>
    <cofactor evidence="14 15">
        <name>Mg(2+)</name>
        <dbReference type="ChEBI" id="CHEBI:18420"/>
    </cofactor>
    <text evidence="14 15">Manganese or magnesium. Binds 1 divalent metal ion per monomer in the absence of substrate. May bind a second metal ion after substrate binding.</text>
</comment>
<dbReference type="InterPro" id="IPR024567">
    <property type="entry name" value="RNase_HII/HIII_dom"/>
</dbReference>
<dbReference type="SUPFAM" id="SSF53098">
    <property type="entry name" value="Ribonuclease H-like"/>
    <property type="match status" value="1"/>
</dbReference>
<dbReference type="InterPro" id="IPR001352">
    <property type="entry name" value="RNase_HII/HIII"/>
</dbReference>
<comment type="catalytic activity">
    <reaction evidence="1 14 15">
        <text>Endonucleolytic cleavage to 5'-phosphomonoester.</text>
        <dbReference type="EC" id="3.1.26.4"/>
    </reaction>
</comment>
<dbReference type="Gene3D" id="3.30.310.10">
    <property type="entry name" value="TATA-Binding Protein"/>
    <property type="match status" value="1"/>
</dbReference>
<feature type="binding site" evidence="14 15">
    <location>
        <position position="110"/>
    </location>
    <ligand>
        <name>a divalent metal cation</name>
        <dbReference type="ChEBI" id="CHEBI:60240"/>
    </ligand>
</feature>
<keyword evidence="13 14" id="KW-0460">Magnesium</keyword>
<protein>
    <recommendedName>
        <fullName evidence="7 14">Ribonuclease HIII</fullName>
        <shortName evidence="14">RNase HIII</shortName>
        <ecNumber evidence="6 14">3.1.26.4</ecNumber>
    </recommendedName>
</protein>
<dbReference type="CDD" id="cd06590">
    <property type="entry name" value="RNase_HII_bacteria_HIII_like"/>
    <property type="match status" value="1"/>
</dbReference>
<dbReference type="Gene3D" id="3.30.420.10">
    <property type="entry name" value="Ribonuclease H-like superfamily/Ribonuclease H"/>
    <property type="match status" value="1"/>
</dbReference>
<evidence type="ECO:0000256" key="2">
    <source>
        <dbReference type="ARBA" id="ARBA00001946"/>
    </source>
</evidence>
<evidence type="ECO:0000256" key="15">
    <source>
        <dbReference type="PROSITE-ProRule" id="PRU01319"/>
    </source>
</evidence>
<dbReference type="NCBIfam" id="TIGR00716">
    <property type="entry name" value="rnhC"/>
    <property type="match status" value="1"/>
</dbReference>
<dbReference type="STRING" id="482461.SAMN05216244_3843"/>
<evidence type="ECO:0000256" key="11">
    <source>
        <dbReference type="ARBA" id="ARBA00022759"/>
    </source>
</evidence>
<dbReference type="Proteomes" id="UP000182347">
    <property type="component" value="Unassembled WGS sequence"/>
</dbReference>
<comment type="subcellular location">
    <subcellularLocation>
        <location evidence="4 14">Cytoplasm</location>
    </subcellularLocation>
</comment>
<dbReference type="InterPro" id="IPR012337">
    <property type="entry name" value="RNaseH-like_sf"/>
</dbReference>
<evidence type="ECO:0000256" key="1">
    <source>
        <dbReference type="ARBA" id="ARBA00000077"/>
    </source>
</evidence>
<keyword evidence="18" id="KW-1185">Reference proteome</keyword>
<evidence type="ECO:0000256" key="7">
    <source>
        <dbReference type="ARBA" id="ARBA00021407"/>
    </source>
</evidence>
<comment type="cofactor">
    <cofactor evidence="2">
        <name>Mg(2+)</name>
        <dbReference type="ChEBI" id="CHEBI:18420"/>
    </cofactor>
</comment>
<keyword evidence="12 14" id="KW-0378">Hydrolase</keyword>
<evidence type="ECO:0000256" key="14">
    <source>
        <dbReference type="HAMAP-Rule" id="MF_00053"/>
    </source>
</evidence>
<dbReference type="InterPro" id="IPR012295">
    <property type="entry name" value="TBP_dom_sf"/>
</dbReference>
<dbReference type="GO" id="GO:0032299">
    <property type="term" value="C:ribonuclease H2 complex"/>
    <property type="evidence" value="ECO:0007669"/>
    <property type="project" value="TreeGrafter"/>
</dbReference>
<evidence type="ECO:0000256" key="4">
    <source>
        <dbReference type="ARBA" id="ARBA00004496"/>
    </source>
</evidence>
<evidence type="ECO:0000256" key="5">
    <source>
        <dbReference type="ARBA" id="ARBA00008378"/>
    </source>
</evidence>
<comment type="function">
    <text evidence="3 14">Endonuclease that specifically degrades the RNA of RNA-DNA hybrids.</text>
</comment>
<evidence type="ECO:0000313" key="18">
    <source>
        <dbReference type="Proteomes" id="UP000182347"/>
    </source>
</evidence>
<keyword evidence="8 14" id="KW-0963">Cytoplasm</keyword>
<dbReference type="AlphaFoldDB" id="A0A1G9XIX6"/>
<dbReference type="GO" id="GO:0006298">
    <property type="term" value="P:mismatch repair"/>
    <property type="evidence" value="ECO:0007669"/>
    <property type="project" value="TreeGrafter"/>
</dbReference>
<name>A0A1G9XIX6_9BACI</name>
<gene>
    <name evidence="14" type="primary">rnhC</name>
    <name evidence="17" type="ORF">SAMN05216244_3843</name>
</gene>
<dbReference type="Pfam" id="PF11858">
    <property type="entry name" value="DUF3378"/>
    <property type="match status" value="1"/>
</dbReference>
<evidence type="ECO:0000256" key="8">
    <source>
        <dbReference type="ARBA" id="ARBA00022490"/>
    </source>
</evidence>
<dbReference type="EC" id="3.1.26.4" evidence="6 14"/>
<dbReference type="GO" id="GO:0003723">
    <property type="term" value="F:RNA binding"/>
    <property type="evidence" value="ECO:0007669"/>
    <property type="project" value="UniProtKB-UniRule"/>
</dbReference>
<comment type="similarity">
    <text evidence="5 14">Belongs to the RNase HII family. RnhC subfamily.</text>
</comment>
<evidence type="ECO:0000256" key="3">
    <source>
        <dbReference type="ARBA" id="ARBA00004065"/>
    </source>
</evidence>
<dbReference type="EMBL" id="FNHF01000007">
    <property type="protein sequence ID" value="SDM96708.1"/>
    <property type="molecule type" value="Genomic_DNA"/>
</dbReference>
<dbReference type="HAMAP" id="MF_00053">
    <property type="entry name" value="RNase_HIII"/>
    <property type="match status" value="1"/>
</dbReference>
<dbReference type="PIRSF" id="PIRSF037748">
    <property type="entry name" value="RnhC"/>
    <property type="match status" value="1"/>
</dbReference>
<evidence type="ECO:0000259" key="16">
    <source>
        <dbReference type="PROSITE" id="PS51975"/>
    </source>
</evidence>
<feature type="binding site" evidence="14 15">
    <location>
        <position position="111"/>
    </location>
    <ligand>
        <name>a divalent metal cation</name>
        <dbReference type="ChEBI" id="CHEBI:60240"/>
    </ligand>
</feature>
<evidence type="ECO:0000256" key="6">
    <source>
        <dbReference type="ARBA" id="ARBA00012180"/>
    </source>
</evidence>